<dbReference type="Gene3D" id="3.40.630.30">
    <property type="match status" value="1"/>
</dbReference>
<dbReference type="PROSITE" id="PS51186">
    <property type="entry name" value="GNAT"/>
    <property type="match status" value="1"/>
</dbReference>
<dbReference type="OrthoDB" id="9800604at2"/>
<dbReference type="PANTHER" id="PTHR43877">
    <property type="entry name" value="AMINOALKYLPHOSPHONATE N-ACETYLTRANSFERASE-RELATED-RELATED"/>
    <property type="match status" value="1"/>
</dbReference>
<dbReference type="SUPFAM" id="SSF55729">
    <property type="entry name" value="Acyl-CoA N-acyltransferases (Nat)"/>
    <property type="match status" value="1"/>
</dbReference>
<evidence type="ECO:0000259" key="3">
    <source>
        <dbReference type="PROSITE" id="PS51186"/>
    </source>
</evidence>
<dbReference type="RefSeq" id="WP_148660216.1">
    <property type="nucleotide sequence ID" value="NZ_CP012836.1"/>
</dbReference>
<dbReference type="KEGG" id="alm:AO498_09785"/>
<evidence type="ECO:0000256" key="1">
    <source>
        <dbReference type="ARBA" id="ARBA00022679"/>
    </source>
</evidence>
<dbReference type="Pfam" id="PF00583">
    <property type="entry name" value="Acetyltransf_1"/>
    <property type="match status" value="1"/>
</dbReference>
<proteinExistence type="predicted"/>
<reference evidence="5" key="1">
    <citation type="submission" date="2015-09" db="EMBL/GenBank/DDBJ databases">
        <title>Complete sequence of Algoriphagus sp. M8-2.</title>
        <authorList>
            <person name="Shintani M."/>
        </authorList>
    </citation>
    <scope>NUCLEOTIDE SEQUENCE [LARGE SCALE GENOMIC DNA]</scope>
    <source>
        <strain evidence="5">M8-2</strain>
    </source>
</reference>
<keyword evidence="5" id="KW-1185">Reference proteome</keyword>
<dbReference type="InterPro" id="IPR000182">
    <property type="entry name" value="GNAT_dom"/>
</dbReference>
<dbReference type="Proteomes" id="UP000073816">
    <property type="component" value="Chromosome"/>
</dbReference>
<dbReference type="InterPro" id="IPR050832">
    <property type="entry name" value="Bact_Acetyltransf"/>
</dbReference>
<name>A0A142ENK8_9BACT</name>
<dbReference type="AlphaFoldDB" id="A0A142ENK8"/>
<reference evidence="4 5" key="2">
    <citation type="journal article" date="2016" name="Genome Announc.">
        <title>Complete Genome Sequence of Algoriphagus sp. Strain M8-2, Isolated from a Brackish Lake.</title>
        <authorList>
            <person name="Muraguchi Y."/>
            <person name="Kushimoto K."/>
            <person name="Ohtsubo Y."/>
            <person name="Suzuki T."/>
            <person name="Dohra H."/>
            <person name="Kimbara K."/>
            <person name="Shintani M."/>
        </authorList>
    </citation>
    <scope>NUCLEOTIDE SEQUENCE [LARGE SCALE GENOMIC DNA]</scope>
    <source>
        <strain evidence="4 5">M8-2</strain>
    </source>
</reference>
<dbReference type="PATRIC" id="fig|1727163.4.peg.2044"/>
<gene>
    <name evidence="4" type="ORF">AO498_09785</name>
</gene>
<dbReference type="STRING" id="1727163.AO498_09785"/>
<evidence type="ECO:0000256" key="2">
    <source>
        <dbReference type="ARBA" id="ARBA00023315"/>
    </source>
</evidence>
<dbReference type="GO" id="GO:0016747">
    <property type="term" value="F:acyltransferase activity, transferring groups other than amino-acyl groups"/>
    <property type="evidence" value="ECO:0007669"/>
    <property type="project" value="InterPro"/>
</dbReference>
<organism evidence="4 5">
    <name type="scientific">Algoriphagus sanaruensis</name>
    <dbReference type="NCBI Taxonomy" id="1727163"/>
    <lineage>
        <taxon>Bacteria</taxon>
        <taxon>Pseudomonadati</taxon>
        <taxon>Bacteroidota</taxon>
        <taxon>Cytophagia</taxon>
        <taxon>Cytophagales</taxon>
        <taxon>Cyclobacteriaceae</taxon>
        <taxon>Algoriphagus</taxon>
    </lineage>
</organism>
<feature type="domain" description="N-acetyltransferase" evidence="3">
    <location>
        <begin position="11"/>
        <end position="182"/>
    </location>
</feature>
<sequence>MNPAISLSDQLSLIRIKPEDQPQLFDLMNEVYRASYRYIWHDEGDWYVDLIYRPETVLKELSRSRSHYFFVEWKDEKLGILKYDFPFSPREVEIPNSMKLHRLYLHPNAHGTGIGKLLIDHCILIAKENQLESIWLEAMECQAQAMRFYQKLGFQKVLTYTLGFEQMIPDYRQIQIMKLSLS</sequence>
<evidence type="ECO:0000313" key="4">
    <source>
        <dbReference type="EMBL" id="AMQ56713.1"/>
    </source>
</evidence>
<dbReference type="CDD" id="cd04301">
    <property type="entry name" value="NAT_SF"/>
    <property type="match status" value="1"/>
</dbReference>
<evidence type="ECO:0000313" key="5">
    <source>
        <dbReference type="Proteomes" id="UP000073816"/>
    </source>
</evidence>
<accession>A0A142ENK8</accession>
<dbReference type="EMBL" id="CP012836">
    <property type="protein sequence ID" value="AMQ56713.1"/>
    <property type="molecule type" value="Genomic_DNA"/>
</dbReference>
<keyword evidence="1" id="KW-0808">Transferase</keyword>
<dbReference type="InterPro" id="IPR016181">
    <property type="entry name" value="Acyl_CoA_acyltransferase"/>
</dbReference>
<protein>
    <recommendedName>
        <fullName evidence="3">N-acetyltransferase domain-containing protein</fullName>
    </recommendedName>
</protein>
<keyword evidence="2" id="KW-0012">Acyltransferase</keyword>